<dbReference type="GO" id="GO:0046872">
    <property type="term" value="F:metal ion binding"/>
    <property type="evidence" value="ECO:0007669"/>
    <property type="project" value="UniProtKB-KW"/>
</dbReference>
<evidence type="ECO:0000256" key="4">
    <source>
        <dbReference type="SAM" id="MobiDB-lite"/>
    </source>
</evidence>
<dbReference type="InterPro" id="IPR044577">
    <property type="entry name" value="HIPP4/7/8/17/18/19"/>
</dbReference>
<dbReference type="PROSITE" id="PS50846">
    <property type="entry name" value="HMA_2"/>
    <property type="match status" value="2"/>
</dbReference>
<sequence length="260" mass="30167">MGEEEEKKEQEEKKEEGTEEKKEEEPPEIVLKVDMHCEGCARKVGRSLRRFEGVEDVKIDSRSRTVVVKGKGADPIKVCDRIQKKTGKKVELISPLPKPPEEEKKEEPPQEEKKEEPKAITVILKVRMHCDACAQVLQRRIKKIDGVESVVTDLPNDQVIVKGIIDPVKLVENVYRRTRRQASIVQAEQKKEEEKKEEEKKEEETEEKGDGEKKEEKEHGEDDNEFDVKKYEYWPSRHFVENAYPPQTFSDENPNACTIM</sequence>
<dbReference type="InParanoid" id="A0A6I9S935"/>
<comment type="similarity">
    <text evidence="3">Belongs to the HIPP family.</text>
</comment>
<dbReference type="Proteomes" id="UP000504607">
    <property type="component" value="Chromosome 15"/>
</dbReference>
<evidence type="ECO:0000256" key="2">
    <source>
        <dbReference type="ARBA" id="ARBA00023289"/>
    </source>
</evidence>
<evidence type="ECO:0000313" key="7">
    <source>
        <dbReference type="RefSeq" id="XP_010939247.1"/>
    </source>
</evidence>
<dbReference type="InterPro" id="IPR036163">
    <property type="entry name" value="HMA_dom_sf"/>
</dbReference>
<feature type="domain" description="HMA" evidence="5">
    <location>
        <begin position="26"/>
        <end position="90"/>
    </location>
</feature>
<feature type="region of interest" description="Disordered" evidence="4">
    <location>
        <begin position="87"/>
        <end position="118"/>
    </location>
</feature>
<keyword evidence="2" id="KW-0636">Prenylation</keyword>
<feature type="compositionally biased region" description="Basic and acidic residues" evidence="4">
    <location>
        <begin position="99"/>
        <end position="118"/>
    </location>
</feature>
<evidence type="ECO:0000259" key="5">
    <source>
        <dbReference type="PROSITE" id="PS50846"/>
    </source>
</evidence>
<dbReference type="KEGG" id="egu:105058134"/>
<protein>
    <submittedName>
        <fullName evidence="7">Heavy metal-associated isoprenylated plant protein 7</fullName>
    </submittedName>
</protein>
<accession>A0A6I9S935</accession>
<organism evidence="6 7">
    <name type="scientific">Elaeis guineensis var. tenera</name>
    <name type="common">Oil palm</name>
    <dbReference type="NCBI Taxonomy" id="51953"/>
    <lineage>
        <taxon>Eukaryota</taxon>
        <taxon>Viridiplantae</taxon>
        <taxon>Streptophyta</taxon>
        <taxon>Embryophyta</taxon>
        <taxon>Tracheophyta</taxon>
        <taxon>Spermatophyta</taxon>
        <taxon>Magnoliopsida</taxon>
        <taxon>Liliopsida</taxon>
        <taxon>Arecaceae</taxon>
        <taxon>Arecoideae</taxon>
        <taxon>Cocoseae</taxon>
        <taxon>Elaeidinae</taxon>
        <taxon>Elaeis</taxon>
    </lineage>
</organism>
<dbReference type="CDD" id="cd00371">
    <property type="entry name" value="HMA"/>
    <property type="match status" value="2"/>
</dbReference>
<dbReference type="InterPro" id="IPR006121">
    <property type="entry name" value="HMA_dom"/>
</dbReference>
<proteinExistence type="inferred from homology"/>
<evidence type="ECO:0000313" key="6">
    <source>
        <dbReference type="Proteomes" id="UP000504607"/>
    </source>
</evidence>
<feature type="compositionally biased region" description="Basic and acidic residues" evidence="4">
    <location>
        <begin position="188"/>
        <end position="227"/>
    </location>
</feature>
<dbReference type="RefSeq" id="XP_010939247.1">
    <property type="nucleotide sequence ID" value="XM_010940945.3"/>
</dbReference>
<feature type="domain" description="HMA" evidence="5">
    <location>
        <begin position="119"/>
        <end position="183"/>
    </location>
</feature>
<dbReference type="SUPFAM" id="SSF55008">
    <property type="entry name" value="HMA, heavy metal-associated domain"/>
    <property type="match status" value="2"/>
</dbReference>
<gene>
    <name evidence="7" type="primary">LOC105058134</name>
</gene>
<feature type="region of interest" description="Disordered" evidence="4">
    <location>
        <begin position="1"/>
        <end position="28"/>
    </location>
</feature>
<dbReference type="FunCoup" id="A0A6I9S935">
    <property type="interactions" value="33"/>
</dbReference>
<dbReference type="GeneID" id="105058134"/>
<keyword evidence="1" id="KW-0479">Metal-binding</keyword>
<evidence type="ECO:0000256" key="1">
    <source>
        <dbReference type="ARBA" id="ARBA00022723"/>
    </source>
</evidence>
<keyword evidence="6" id="KW-1185">Reference proteome</keyword>
<keyword evidence="2" id="KW-0449">Lipoprotein</keyword>
<dbReference type="PANTHER" id="PTHR46195">
    <property type="entry name" value="HEAVY METAL-ASSOCIATED ISOPRENYLATED PLANT PROTEIN 7"/>
    <property type="match status" value="1"/>
</dbReference>
<dbReference type="Pfam" id="PF00403">
    <property type="entry name" value="HMA"/>
    <property type="match status" value="2"/>
</dbReference>
<name>A0A6I9S935_ELAGV</name>
<dbReference type="PANTHER" id="PTHR46195:SF10">
    <property type="entry name" value="HEAVY METAL-ASSOCIATED DOMAIN CONTAINING PROTEIN, EXPRESSED"/>
    <property type="match status" value="1"/>
</dbReference>
<feature type="compositionally biased region" description="Basic and acidic residues" evidence="4">
    <location>
        <begin position="1"/>
        <end position="24"/>
    </location>
</feature>
<dbReference type="Gene3D" id="3.30.70.100">
    <property type="match status" value="2"/>
</dbReference>
<evidence type="ECO:0000256" key="3">
    <source>
        <dbReference type="ARBA" id="ARBA00024045"/>
    </source>
</evidence>
<reference evidence="7" key="1">
    <citation type="submission" date="2025-08" db="UniProtKB">
        <authorList>
            <consortium name="RefSeq"/>
        </authorList>
    </citation>
    <scope>IDENTIFICATION</scope>
</reference>
<dbReference type="OrthoDB" id="689350at2759"/>
<feature type="region of interest" description="Disordered" evidence="4">
    <location>
        <begin position="183"/>
        <end position="227"/>
    </location>
</feature>
<dbReference type="AlphaFoldDB" id="A0A6I9S935"/>